<evidence type="ECO:0000313" key="11">
    <source>
        <dbReference type="Proteomes" id="UP001278500"/>
    </source>
</evidence>
<feature type="compositionally biased region" description="Acidic residues" evidence="8">
    <location>
        <begin position="195"/>
        <end position="205"/>
    </location>
</feature>
<comment type="function">
    <text evidence="7">Plays an important role in the control of DNA replication and the maintenance of replication fork stability.</text>
</comment>
<feature type="domain" description="Chromosome segregation in meiosis protein 3" evidence="9">
    <location>
        <begin position="69"/>
        <end position="150"/>
    </location>
</feature>
<evidence type="ECO:0000256" key="6">
    <source>
        <dbReference type="ARBA" id="ARBA00023306"/>
    </source>
</evidence>
<dbReference type="PANTHER" id="PTHR13220">
    <property type="entry name" value="TIMELESS INTERACTING-RELATED"/>
    <property type="match status" value="1"/>
</dbReference>
<dbReference type="GO" id="GO:0043111">
    <property type="term" value="P:replication fork arrest"/>
    <property type="evidence" value="ECO:0007669"/>
    <property type="project" value="TreeGrafter"/>
</dbReference>
<dbReference type="GO" id="GO:0031298">
    <property type="term" value="C:replication fork protection complex"/>
    <property type="evidence" value="ECO:0007669"/>
    <property type="project" value="TreeGrafter"/>
</dbReference>
<dbReference type="RefSeq" id="XP_062685809.1">
    <property type="nucleotide sequence ID" value="XM_062827662.1"/>
</dbReference>
<feature type="region of interest" description="Disordered" evidence="8">
    <location>
        <begin position="21"/>
        <end position="50"/>
    </location>
</feature>
<protein>
    <recommendedName>
        <fullName evidence="7">Chromosome segregation in meiosis protein</fullName>
    </recommendedName>
</protein>
<dbReference type="Proteomes" id="UP001278500">
    <property type="component" value="Unassembled WGS sequence"/>
</dbReference>
<dbReference type="InterPro" id="IPR012923">
    <property type="entry name" value="Csm3"/>
</dbReference>
<accession>A0AAE0JMN9</accession>
<evidence type="ECO:0000256" key="5">
    <source>
        <dbReference type="ARBA" id="ARBA00023242"/>
    </source>
</evidence>
<feature type="compositionally biased region" description="Basic and acidic residues" evidence="8">
    <location>
        <begin position="340"/>
        <end position="352"/>
    </location>
</feature>
<feature type="compositionally biased region" description="Acidic residues" evidence="8">
    <location>
        <begin position="392"/>
        <end position="408"/>
    </location>
</feature>
<dbReference type="GeneID" id="87864816"/>
<evidence type="ECO:0000256" key="3">
    <source>
        <dbReference type="ARBA" id="ARBA00022763"/>
    </source>
</evidence>
<organism evidence="10 11">
    <name type="scientific">Neurospora tetraspora</name>
    <dbReference type="NCBI Taxonomy" id="94610"/>
    <lineage>
        <taxon>Eukaryota</taxon>
        <taxon>Fungi</taxon>
        <taxon>Dikarya</taxon>
        <taxon>Ascomycota</taxon>
        <taxon>Pezizomycotina</taxon>
        <taxon>Sordariomycetes</taxon>
        <taxon>Sordariomycetidae</taxon>
        <taxon>Sordariales</taxon>
        <taxon>Sordariaceae</taxon>
        <taxon>Neurospora</taxon>
    </lineage>
</organism>
<evidence type="ECO:0000259" key="9">
    <source>
        <dbReference type="Pfam" id="PF07962"/>
    </source>
</evidence>
<comment type="similarity">
    <text evidence="2 7">Belongs to the CSM3 family.</text>
</comment>
<dbReference type="Pfam" id="PF07962">
    <property type="entry name" value="Swi3"/>
    <property type="match status" value="1"/>
</dbReference>
<keyword evidence="6 7" id="KW-0131">Cell cycle</keyword>
<reference evidence="10" key="1">
    <citation type="journal article" date="2023" name="Mol. Phylogenet. Evol.">
        <title>Genome-scale phylogeny and comparative genomics of the fungal order Sordariales.</title>
        <authorList>
            <person name="Hensen N."/>
            <person name="Bonometti L."/>
            <person name="Westerberg I."/>
            <person name="Brannstrom I.O."/>
            <person name="Guillou S."/>
            <person name="Cros-Aarteil S."/>
            <person name="Calhoun S."/>
            <person name="Haridas S."/>
            <person name="Kuo A."/>
            <person name="Mondo S."/>
            <person name="Pangilinan J."/>
            <person name="Riley R."/>
            <person name="LaButti K."/>
            <person name="Andreopoulos B."/>
            <person name="Lipzen A."/>
            <person name="Chen C."/>
            <person name="Yan M."/>
            <person name="Daum C."/>
            <person name="Ng V."/>
            <person name="Clum A."/>
            <person name="Steindorff A."/>
            <person name="Ohm R.A."/>
            <person name="Martin F."/>
            <person name="Silar P."/>
            <person name="Natvig D.O."/>
            <person name="Lalanne C."/>
            <person name="Gautier V."/>
            <person name="Ament-Velasquez S.L."/>
            <person name="Kruys A."/>
            <person name="Hutchinson M.I."/>
            <person name="Powell A.J."/>
            <person name="Barry K."/>
            <person name="Miller A.N."/>
            <person name="Grigoriev I.V."/>
            <person name="Debuchy R."/>
            <person name="Gladieux P."/>
            <person name="Hiltunen Thoren M."/>
            <person name="Johannesson H."/>
        </authorList>
    </citation>
    <scope>NUCLEOTIDE SEQUENCE</scope>
    <source>
        <strain evidence="10">CBS 560.94</strain>
    </source>
</reference>
<dbReference type="EMBL" id="JAUEPP010000001">
    <property type="protein sequence ID" value="KAK3354431.1"/>
    <property type="molecule type" value="Genomic_DNA"/>
</dbReference>
<evidence type="ECO:0000256" key="4">
    <source>
        <dbReference type="ARBA" id="ARBA00022880"/>
    </source>
</evidence>
<dbReference type="PANTHER" id="PTHR13220:SF11">
    <property type="entry name" value="TIMELESS-INTERACTING PROTEIN"/>
    <property type="match status" value="1"/>
</dbReference>
<keyword evidence="3 7" id="KW-0227">DNA damage</keyword>
<reference evidence="10" key="2">
    <citation type="submission" date="2023-06" db="EMBL/GenBank/DDBJ databases">
        <authorList>
            <consortium name="Lawrence Berkeley National Laboratory"/>
            <person name="Haridas S."/>
            <person name="Hensen N."/>
            <person name="Bonometti L."/>
            <person name="Westerberg I."/>
            <person name="Brannstrom I.O."/>
            <person name="Guillou S."/>
            <person name="Cros-Aarteil S."/>
            <person name="Calhoun S."/>
            <person name="Kuo A."/>
            <person name="Mondo S."/>
            <person name="Pangilinan J."/>
            <person name="Riley R."/>
            <person name="Labutti K."/>
            <person name="Andreopoulos B."/>
            <person name="Lipzen A."/>
            <person name="Chen C."/>
            <person name="Yanf M."/>
            <person name="Daum C."/>
            <person name="Ng V."/>
            <person name="Clum A."/>
            <person name="Steindorff A."/>
            <person name="Ohm R."/>
            <person name="Martin F."/>
            <person name="Silar P."/>
            <person name="Natvig D."/>
            <person name="Lalanne C."/>
            <person name="Gautier V."/>
            <person name="Ament-Velasquez S.L."/>
            <person name="Kruys A."/>
            <person name="Hutchinson M.I."/>
            <person name="Powell A.J."/>
            <person name="Barry K."/>
            <person name="Miller A.N."/>
            <person name="Grigoriev I.V."/>
            <person name="Debuchy R."/>
            <person name="Gladieux P."/>
            <person name="Thoren M.H."/>
            <person name="Johannesson H."/>
        </authorList>
    </citation>
    <scope>NUCLEOTIDE SEQUENCE</scope>
    <source>
        <strain evidence="10">CBS 560.94</strain>
    </source>
</reference>
<feature type="compositionally biased region" description="Polar residues" evidence="8">
    <location>
        <begin position="239"/>
        <end position="252"/>
    </location>
</feature>
<proteinExistence type="inferred from homology"/>
<evidence type="ECO:0000256" key="1">
    <source>
        <dbReference type="ARBA" id="ARBA00004123"/>
    </source>
</evidence>
<keyword evidence="11" id="KW-1185">Reference proteome</keyword>
<dbReference type="GO" id="GO:0003677">
    <property type="term" value="F:DNA binding"/>
    <property type="evidence" value="ECO:0007669"/>
    <property type="project" value="TreeGrafter"/>
</dbReference>
<dbReference type="GO" id="GO:0006974">
    <property type="term" value="P:DNA damage response"/>
    <property type="evidence" value="ECO:0007669"/>
    <property type="project" value="UniProtKB-KW"/>
</dbReference>
<keyword evidence="4" id="KW-0236">DNA replication inhibitor</keyword>
<feature type="region of interest" description="Disordered" evidence="8">
    <location>
        <begin position="150"/>
        <end position="408"/>
    </location>
</feature>
<evidence type="ECO:0000313" key="10">
    <source>
        <dbReference type="EMBL" id="KAK3354431.1"/>
    </source>
</evidence>
<keyword evidence="5 7" id="KW-0539">Nucleus</keyword>
<evidence type="ECO:0000256" key="8">
    <source>
        <dbReference type="SAM" id="MobiDB-lite"/>
    </source>
</evidence>
<comment type="caution">
    <text evidence="10">The sequence shown here is derived from an EMBL/GenBank/DDBJ whole genome shotgun (WGS) entry which is preliminary data.</text>
</comment>
<sequence length="408" mass="44106">MPDQTNENNTSAFVTEFLAGWDDDDPFRSPSPEAADKNKANSKKRKEPDTLGIDKEIDVTKKARVPRVKLDDARLLSDKGIPKLRKTAPKLKLKGKGHEFSDAARLLSFYQEWLDDLFPKATFVDALAMCEKAGHKTTLRNARLKWIAEGKPRSTAADEEKDGDREEQPSAPTQPTRMAPIFEKAAGARAKTPTADDDLFGDDDIYNATPRRNQPTAASGDVPDDDDLDALMAEAESGTAPSANKTTNNGAVSGSIFGGGAVKKPPQPSEVPDDDDLDALMAEAESYRPSTTNHGSIFGNGSIFGGGKDKPATVPPPQEEDDDLDALMAEAEMHATNATKTRERESASKEQPGKQGRGEGASEDEDDLDALMAEAEAYTKTTRTQAAQPKDMDEDLEAEDAMAEMDGF</sequence>
<evidence type="ECO:0000256" key="2">
    <source>
        <dbReference type="ARBA" id="ARBA00006075"/>
    </source>
</evidence>
<dbReference type="GO" id="GO:0000076">
    <property type="term" value="P:DNA replication checkpoint signaling"/>
    <property type="evidence" value="ECO:0007669"/>
    <property type="project" value="UniProtKB-UniRule"/>
</dbReference>
<comment type="subcellular location">
    <subcellularLocation>
        <location evidence="1 7">Nucleus</location>
    </subcellularLocation>
</comment>
<dbReference type="InterPro" id="IPR040038">
    <property type="entry name" value="TIPIN/Csm3/Swi3"/>
</dbReference>
<name>A0AAE0JMN9_9PEZI</name>
<feature type="compositionally biased region" description="Basic and acidic residues" evidence="8">
    <location>
        <begin position="150"/>
        <end position="168"/>
    </location>
</feature>
<evidence type="ECO:0000256" key="7">
    <source>
        <dbReference type="RuleBase" id="RU366049"/>
    </source>
</evidence>
<gene>
    <name evidence="10" type="ORF">B0H65DRAFT_483144</name>
</gene>
<dbReference type="GO" id="GO:0031297">
    <property type="term" value="P:replication fork processing"/>
    <property type="evidence" value="ECO:0007669"/>
    <property type="project" value="UniProtKB-UniRule"/>
</dbReference>
<dbReference type="AlphaFoldDB" id="A0AAE0JMN9"/>